<comment type="caution">
    <text evidence="1">The sequence shown here is derived from an EMBL/GenBank/DDBJ whole genome shotgun (WGS) entry which is preliminary data.</text>
</comment>
<reference evidence="1" key="1">
    <citation type="journal article" date="2014" name="Int. J. Syst. Evol. Microbiol.">
        <title>Complete genome sequence of Corynebacterium casei LMG S-19264T (=DSM 44701T), isolated from a smear-ripened cheese.</title>
        <authorList>
            <consortium name="US DOE Joint Genome Institute (JGI-PGF)"/>
            <person name="Walter F."/>
            <person name="Albersmeier A."/>
            <person name="Kalinowski J."/>
            <person name="Ruckert C."/>
        </authorList>
    </citation>
    <scope>NUCLEOTIDE SEQUENCE</scope>
    <source>
        <strain evidence="1">JCM 1480</strain>
    </source>
</reference>
<accession>A0A8H9G870</accession>
<dbReference type="AlphaFoldDB" id="A0A8H9G870"/>
<gene>
    <name evidence="1" type="ORF">GCM10009769_08850</name>
</gene>
<sequence length="122" mass="12563">MGAASLCPEHSPARAHPTTAARTMKHIVYGLTAVLTTDEAADAVLDYAAALAHAGLTDVVAVPTVDTFGTETTTAFLLAPALGVLVEDAPDDPLGPDTAAFVSEITWRTHAVRSAPPHRPPA</sequence>
<dbReference type="Proteomes" id="UP000648535">
    <property type="component" value="Unassembled WGS sequence"/>
</dbReference>
<dbReference type="EMBL" id="BMOI01000002">
    <property type="protein sequence ID" value="GGK92852.1"/>
    <property type="molecule type" value="Genomic_DNA"/>
</dbReference>
<evidence type="ECO:0000313" key="1">
    <source>
        <dbReference type="EMBL" id="GGK92852.1"/>
    </source>
</evidence>
<evidence type="ECO:0000313" key="2">
    <source>
        <dbReference type="Proteomes" id="UP000648535"/>
    </source>
</evidence>
<reference evidence="1" key="2">
    <citation type="submission" date="2020-09" db="EMBL/GenBank/DDBJ databases">
        <authorList>
            <person name="Sun Q."/>
            <person name="Ohkuma M."/>
        </authorList>
    </citation>
    <scope>NUCLEOTIDE SEQUENCE</scope>
    <source>
        <strain evidence="1">JCM 1480</strain>
    </source>
</reference>
<name>A0A8H9G870_9MICO</name>
<protein>
    <submittedName>
        <fullName evidence="1">Uncharacterized protein</fullName>
    </submittedName>
</protein>
<proteinExistence type="predicted"/>
<organism evidence="1 2">
    <name type="scientific">Curtobacterium luteum</name>
    <dbReference type="NCBI Taxonomy" id="33881"/>
    <lineage>
        <taxon>Bacteria</taxon>
        <taxon>Bacillati</taxon>
        <taxon>Actinomycetota</taxon>
        <taxon>Actinomycetes</taxon>
        <taxon>Micrococcales</taxon>
        <taxon>Microbacteriaceae</taxon>
        <taxon>Curtobacterium</taxon>
    </lineage>
</organism>